<organism evidence="2 3">
    <name type="scientific">Intestinirhabdus alba</name>
    <dbReference type="NCBI Taxonomy" id="2899544"/>
    <lineage>
        <taxon>Bacteria</taxon>
        <taxon>Pseudomonadati</taxon>
        <taxon>Pseudomonadota</taxon>
        <taxon>Gammaproteobacteria</taxon>
        <taxon>Enterobacterales</taxon>
        <taxon>Enterobacteriaceae</taxon>
        <taxon>Intestinirhabdus</taxon>
    </lineage>
</organism>
<evidence type="ECO:0000313" key="2">
    <source>
        <dbReference type="EMBL" id="MTH45263.1"/>
    </source>
</evidence>
<reference evidence="2 3" key="1">
    <citation type="submission" date="2019-11" db="EMBL/GenBank/DDBJ databases">
        <title>Escherichia alba sp. nov. isolated from the gut of plastic-eating superworms Zophobas atratus.</title>
        <authorList>
            <person name="Yang Y."/>
        </authorList>
    </citation>
    <scope>NUCLEOTIDE SEQUENCE [LARGE SCALE GENOMIC DNA]</scope>
    <source>
        <strain evidence="3">BIT-B35</strain>
    </source>
</reference>
<dbReference type="OrthoDB" id="9810372at2"/>
<dbReference type="InterPro" id="IPR000600">
    <property type="entry name" value="ROK"/>
</dbReference>
<dbReference type="AlphaFoldDB" id="A0A6L6IKM8"/>
<name>A0A6L6IKM8_9ENTR</name>
<dbReference type="EMBL" id="WMJZ01000003">
    <property type="protein sequence ID" value="MTH45263.1"/>
    <property type="molecule type" value="Genomic_DNA"/>
</dbReference>
<comment type="similarity">
    <text evidence="1">Belongs to the ROK (NagC/XylR) family.</text>
</comment>
<gene>
    <name evidence="2" type="ORF">GJV78_03085</name>
</gene>
<evidence type="ECO:0000256" key="1">
    <source>
        <dbReference type="ARBA" id="ARBA00006479"/>
    </source>
</evidence>
<evidence type="ECO:0000313" key="3">
    <source>
        <dbReference type="Proteomes" id="UP000477739"/>
    </source>
</evidence>
<protein>
    <submittedName>
        <fullName evidence="2">ROK family protein</fullName>
    </submittedName>
</protein>
<dbReference type="Gene3D" id="3.30.420.40">
    <property type="match status" value="2"/>
</dbReference>
<comment type="caution">
    <text evidence="2">The sequence shown here is derived from an EMBL/GenBank/DDBJ whole genome shotgun (WGS) entry which is preliminary data.</text>
</comment>
<dbReference type="Proteomes" id="UP000477739">
    <property type="component" value="Unassembled WGS sequence"/>
</dbReference>
<dbReference type="PANTHER" id="PTHR18964:SF149">
    <property type="entry name" value="BIFUNCTIONAL UDP-N-ACETYLGLUCOSAMINE 2-EPIMERASE_N-ACETYLMANNOSAMINE KINASE"/>
    <property type="match status" value="1"/>
</dbReference>
<dbReference type="RefSeq" id="WP_155106946.1">
    <property type="nucleotide sequence ID" value="NZ_WMJZ01000003.1"/>
</dbReference>
<dbReference type="SUPFAM" id="SSF53067">
    <property type="entry name" value="Actin-like ATPase domain"/>
    <property type="match status" value="1"/>
</dbReference>
<accession>A0A6L6IKM8</accession>
<dbReference type="InterPro" id="IPR043129">
    <property type="entry name" value="ATPase_NBD"/>
</dbReference>
<proteinExistence type="inferred from homology"/>
<sequence length="296" mass="32110">MHCLGIDIGGSFIKYAVIDDSNRILRAWRKPTLRFSAASSFYDYLCQDIERSAFRLAGVSAPGVIDRAGRVLSRAAASVEVMCGTCVDAEIGKRLNLPVRTLNDGRAAAYCELRLGNGRQTRSSAYWIIGTGIGGCLCQGERIVSGEDGIAGEFSHLPLAIESGRLRGIGSVASAKALLEAYNAAVPEAQKTQSGRIVCERYLDGEPQARAVMEAWCQHNVMGLYMLTLIYNPEVICIGGAISQQGWLIQKLHEGYYAVHSRFDKLITTRIVGCKYARHANVLGAVLHARDALCPA</sequence>
<keyword evidence="3" id="KW-1185">Reference proteome</keyword>
<dbReference type="PANTHER" id="PTHR18964">
    <property type="entry name" value="ROK (REPRESSOR, ORF, KINASE) FAMILY"/>
    <property type="match status" value="1"/>
</dbReference>
<dbReference type="Pfam" id="PF00480">
    <property type="entry name" value="ROK"/>
    <property type="match status" value="1"/>
</dbReference>